<protein>
    <submittedName>
        <fullName evidence="1">Uncharacterized protein</fullName>
    </submittedName>
</protein>
<dbReference type="EMBL" id="CP025012">
    <property type="protein sequence ID" value="AUW41561.1"/>
    <property type="molecule type" value="Genomic_DNA"/>
</dbReference>
<proteinExistence type="predicted"/>
<dbReference type="AlphaFoldDB" id="A0A2K9Z0B7"/>
<gene>
    <name evidence="1" type="ORF">CUJ84_Chr001163</name>
</gene>
<name>A0A2K9Z0B7_RHILE</name>
<accession>A0A2K9Z0B7</accession>
<evidence type="ECO:0000313" key="1">
    <source>
        <dbReference type="EMBL" id="AUW41561.1"/>
    </source>
</evidence>
<reference evidence="1 2" key="1">
    <citation type="submission" date="2017-11" db="EMBL/GenBank/DDBJ databases">
        <title>Complete genome of Rhizobium leguminosarum Norway, an ineffective micro-symbiont.</title>
        <authorList>
            <person name="Hoffrichter A."/>
            <person name="Liang J."/>
            <person name="Brachmann A."/>
            <person name="Marin M."/>
        </authorList>
    </citation>
    <scope>NUCLEOTIDE SEQUENCE [LARGE SCALE GENOMIC DNA]</scope>
    <source>
        <strain evidence="1 2">Norway</strain>
    </source>
</reference>
<dbReference type="Proteomes" id="UP000238523">
    <property type="component" value="Chromosome"/>
</dbReference>
<evidence type="ECO:0000313" key="2">
    <source>
        <dbReference type="Proteomes" id="UP000238523"/>
    </source>
</evidence>
<organism evidence="1 2">
    <name type="scientific">Rhizobium leguminosarum</name>
    <dbReference type="NCBI Taxonomy" id="384"/>
    <lineage>
        <taxon>Bacteria</taxon>
        <taxon>Pseudomonadati</taxon>
        <taxon>Pseudomonadota</taxon>
        <taxon>Alphaproteobacteria</taxon>
        <taxon>Hyphomicrobiales</taxon>
        <taxon>Rhizobiaceae</taxon>
        <taxon>Rhizobium/Agrobacterium group</taxon>
        <taxon>Rhizobium</taxon>
    </lineage>
</organism>
<sequence length="64" mass="6847">MCAAAGDAQSTGKLRGLEQFQRKCAAVLRPELRKNKAIERFLDSEKNGNALGELIRPGPVHGGA</sequence>